<sequence>MLYPEAQIRLEVPLSPREYADIVVVGPDDSAVVIELKYLTRKWSGPVAGEQFALKNHSALDLRRYDVMKDIRRVEQFIAERPGWSGYVVTLANDAGYWTPPRGERVSNDSEFRIHDGVVINPGPRGWASKTASTRKREAAIHIGGTYALRWADYTTLDASIAGAFRYLIVPVSLSE</sequence>
<organism evidence="1 2">
    <name type="scientific">Homoserinibacter gongjuensis</name>
    <dbReference type="NCBI Taxonomy" id="1162968"/>
    <lineage>
        <taxon>Bacteria</taxon>
        <taxon>Bacillati</taxon>
        <taxon>Actinomycetota</taxon>
        <taxon>Actinomycetes</taxon>
        <taxon>Micrococcales</taxon>
        <taxon>Microbacteriaceae</taxon>
        <taxon>Homoserinibacter</taxon>
    </lineage>
</organism>
<dbReference type="EMBL" id="BSVA01000001">
    <property type="protein sequence ID" value="GMA91949.1"/>
    <property type="molecule type" value="Genomic_DNA"/>
</dbReference>
<comment type="caution">
    <text evidence="1">The sequence shown here is derived from an EMBL/GenBank/DDBJ whole genome shotgun (WGS) entry which is preliminary data.</text>
</comment>
<evidence type="ECO:0000313" key="2">
    <source>
        <dbReference type="Proteomes" id="UP001157069"/>
    </source>
</evidence>
<evidence type="ECO:0000313" key="1">
    <source>
        <dbReference type="EMBL" id="GMA91949.1"/>
    </source>
</evidence>
<accession>A0ABQ6JVC0</accession>
<keyword evidence="2" id="KW-1185">Reference proteome</keyword>
<evidence type="ECO:0008006" key="3">
    <source>
        <dbReference type="Google" id="ProtNLM"/>
    </source>
</evidence>
<reference evidence="2" key="1">
    <citation type="journal article" date="2019" name="Int. J. Syst. Evol. Microbiol.">
        <title>The Global Catalogue of Microorganisms (GCM) 10K type strain sequencing project: providing services to taxonomists for standard genome sequencing and annotation.</title>
        <authorList>
            <consortium name="The Broad Institute Genomics Platform"/>
            <consortium name="The Broad Institute Genome Sequencing Center for Infectious Disease"/>
            <person name="Wu L."/>
            <person name="Ma J."/>
        </authorList>
    </citation>
    <scope>NUCLEOTIDE SEQUENCE [LARGE SCALE GENOMIC DNA]</scope>
    <source>
        <strain evidence="2">NBRC 108755</strain>
    </source>
</reference>
<dbReference type="Proteomes" id="UP001157069">
    <property type="component" value="Unassembled WGS sequence"/>
</dbReference>
<proteinExistence type="predicted"/>
<protein>
    <recommendedName>
        <fullName evidence="3">Nuclease-like protein</fullName>
    </recommendedName>
</protein>
<gene>
    <name evidence="1" type="ORF">GCM10025869_24780</name>
</gene>
<name>A0ABQ6JVC0_9MICO</name>